<reference evidence="2" key="1">
    <citation type="submission" date="2021-02" db="EMBL/GenBank/DDBJ databases">
        <authorList>
            <person name="Nowell W R."/>
        </authorList>
    </citation>
    <scope>NUCLEOTIDE SEQUENCE</scope>
</reference>
<organism evidence="2 4">
    <name type="scientific">Didymodactylos carnosus</name>
    <dbReference type="NCBI Taxonomy" id="1234261"/>
    <lineage>
        <taxon>Eukaryota</taxon>
        <taxon>Metazoa</taxon>
        <taxon>Spiralia</taxon>
        <taxon>Gnathifera</taxon>
        <taxon>Rotifera</taxon>
        <taxon>Eurotatoria</taxon>
        <taxon>Bdelloidea</taxon>
        <taxon>Philodinida</taxon>
        <taxon>Philodinidae</taxon>
        <taxon>Didymodactylos</taxon>
    </lineage>
</organism>
<name>A0A8S2G2F2_9BILA</name>
<comment type="caution">
    <text evidence="2">The sequence shown here is derived from an EMBL/GenBank/DDBJ whole genome shotgun (WGS) entry which is preliminary data.</text>
</comment>
<sequence length="69" mass="7859">ERLCSIWEEMDANRSTKIGLGLLLNHPIIEDMVANCCKYRAPDFKQILNQKNDDGDSHGHQTPEQTTFA</sequence>
<accession>A0A8S2G2F2</accession>
<gene>
    <name evidence="2" type="ORF">OVA965_LOCUS41343</name>
    <name evidence="3" type="ORF">TMI583_LOCUS42967</name>
</gene>
<dbReference type="EMBL" id="CAJOBA010070658">
    <property type="protein sequence ID" value="CAF4389720.1"/>
    <property type="molecule type" value="Genomic_DNA"/>
</dbReference>
<evidence type="ECO:0000313" key="4">
    <source>
        <dbReference type="Proteomes" id="UP000677228"/>
    </source>
</evidence>
<feature type="region of interest" description="Disordered" evidence="1">
    <location>
        <begin position="48"/>
        <end position="69"/>
    </location>
</feature>
<protein>
    <submittedName>
        <fullName evidence="2">Uncharacterized protein</fullName>
    </submittedName>
</protein>
<dbReference type="Proteomes" id="UP000682733">
    <property type="component" value="Unassembled WGS sequence"/>
</dbReference>
<evidence type="ECO:0000313" key="3">
    <source>
        <dbReference type="EMBL" id="CAF4389720.1"/>
    </source>
</evidence>
<feature type="non-terminal residue" evidence="2">
    <location>
        <position position="1"/>
    </location>
</feature>
<feature type="compositionally biased region" description="Basic and acidic residues" evidence="1">
    <location>
        <begin position="51"/>
        <end position="61"/>
    </location>
</feature>
<evidence type="ECO:0000256" key="1">
    <source>
        <dbReference type="SAM" id="MobiDB-lite"/>
    </source>
</evidence>
<dbReference type="EMBL" id="CAJNOK010047365">
    <property type="protein sequence ID" value="CAF1587470.1"/>
    <property type="molecule type" value="Genomic_DNA"/>
</dbReference>
<dbReference type="AlphaFoldDB" id="A0A8S2G2F2"/>
<dbReference type="Proteomes" id="UP000677228">
    <property type="component" value="Unassembled WGS sequence"/>
</dbReference>
<proteinExistence type="predicted"/>
<evidence type="ECO:0000313" key="2">
    <source>
        <dbReference type="EMBL" id="CAF1587470.1"/>
    </source>
</evidence>